<dbReference type="Proteomes" id="UP001239085">
    <property type="component" value="Unassembled WGS sequence"/>
</dbReference>
<organism evidence="2 3">
    <name type="scientific">Microbacterium murale</name>
    <dbReference type="NCBI Taxonomy" id="1081040"/>
    <lineage>
        <taxon>Bacteria</taxon>
        <taxon>Bacillati</taxon>
        <taxon>Actinomycetota</taxon>
        <taxon>Actinomycetes</taxon>
        <taxon>Micrococcales</taxon>
        <taxon>Microbacteriaceae</taxon>
        <taxon>Microbacterium</taxon>
    </lineage>
</organism>
<reference evidence="2 3" key="1">
    <citation type="submission" date="2023-07" db="EMBL/GenBank/DDBJ databases">
        <title>Comparative genomics of wheat-associated soil bacteria to identify genetic determinants of phenazine resistance.</title>
        <authorList>
            <person name="Mouncey N."/>
        </authorList>
    </citation>
    <scope>NUCLEOTIDE SEQUENCE [LARGE SCALE GENOMIC DNA]</scope>
    <source>
        <strain evidence="2 3">W2I7</strain>
    </source>
</reference>
<dbReference type="EMBL" id="JAUSXK010000001">
    <property type="protein sequence ID" value="MDQ0645657.1"/>
    <property type="molecule type" value="Genomic_DNA"/>
</dbReference>
<comment type="caution">
    <text evidence="2">The sequence shown here is derived from an EMBL/GenBank/DDBJ whole genome shotgun (WGS) entry which is preliminary data.</text>
</comment>
<evidence type="ECO:0008006" key="4">
    <source>
        <dbReference type="Google" id="ProtNLM"/>
    </source>
</evidence>
<gene>
    <name evidence="2" type="ORF">QFZ46_003817</name>
</gene>
<feature type="chain" id="PRO_5045724100" description="Lipoprotein" evidence="1">
    <location>
        <begin position="26"/>
        <end position="126"/>
    </location>
</feature>
<evidence type="ECO:0000256" key="1">
    <source>
        <dbReference type="SAM" id="SignalP"/>
    </source>
</evidence>
<evidence type="ECO:0000313" key="3">
    <source>
        <dbReference type="Proteomes" id="UP001239085"/>
    </source>
</evidence>
<dbReference type="RefSeq" id="WP_307364130.1">
    <property type="nucleotide sequence ID" value="NZ_JAUSXK010000001.1"/>
</dbReference>
<accession>A0ABU0PF54</accession>
<feature type="signal peptide" evidence="1">
    <location>
        <begin position="1"/>
        <end position="25"/>
    </location>
</feature>
<dbReference type="PROSITE" id="PS51257">
    <property type="entry name" value="PROKAR_LIPOPROTEIN"/>
    <property type="match status" value="1"/>
</dbReference>
<proteinExistence type="predicted"/>
<protein>
    <recommendedName>
        <fullName evidence="4">Lipoprotein</fullName>
    </recommendedName>
</protein>
<sequence>MKRTYPVASVGVLSMLLLTACGPSAEKVEALEQDNERACAQAMSAFNDSQDLINSDGTADDHEPLASQMADAGALANGDTQEVIADTADRYDTWIARGAESQGSTFLPFDLAMWNLEANCTDDESE</sequence>
<keyword evidence="1" id="KW-0732">Signal</keyword>
<keyword evidence="3" id="KW-1185">Reference proteome</keyword>
<name>A0ABU0PF54_9MICO</name>
<evidence type="ECO:0000313" key="2">
    <source>
        <dbReference type="EMBL" id="MDQ0645657.1"/>
    </source>
</evidence>